<organism evidence="2 3">
    <name type="scientific">Plasmodium knowlesi</name>
    <dbReference type="NCBI Taxonomy" id="5850"/>
    <lineage>
        <taxon>Eukaryota</taxon>
        <taxon>Sar</taxon>
        <taxon>Alveolata</taxon>
        <taxon>Apicomplexa</taxon>
        <taxon>Aconoidasida</taxon>
        <taxon>Haemosporida</taxon>
        <taxon>Plasmodiidae</taxon>
        <taxon>Plasmodium</taxon>
        <taxon>Plasmodium (Plasmodium)</taxon>
    </lineage>
</organism>
<dbReference type="eggNOG" id="ENOG502RSYA">
    <property type="taxonomic scope" value="Eukaryota"/>
</dbReference>
<evidence type="ECO:0000256" key="1">
    <source>
        <dbReference type="SAM" id="SignalP"/>
    </source>
</evidence>
<evidence type="ECO:0000313" key="2">
    <source>
        <dbReference type="EMBL" id="OTN68691.1"/>
    </source>
</evidence>
<keyword evidence="1" id="KW-0732">Signal</keyword>
<evidence type="ECO:0000313" key="3">
    <source>
        <dbReference type="Proteomes" id="UP000195012"/>
    </source>
</evidence>
<proteinExistence type="predicted"/>
<dbReference type="EMBL" id="NETL01000015">
    <property type="protein sequence ID" value="OTN68691.1"/>
    <property type="molecule type" value="Genomic_DNA"/>
</dbReference>
<name>A0A1Y3DVC6_PLAKN</name>
<dbReference type="VEuPathDB" id="PlasmoDB:PKNOH_S01026600"/>
<dbReference type="OrthoDB" id="387440at2759"/>
<gene>
    <name evidence="2" type="primary">REX3</name>
    <name evidence="2" type="ORF">PKNOH_S01026600</name>
</gene>
<feature type="chain" id="PRO_5010995610" evidence="1">
    <location>
        <begin position="21"/>
        <end position="227"/>
    </location>
</feature>
<feature type="signal peptide" evidence="1">
    <location>
        <begin position="1"/>
        <end position="20"/>
    </location>
</feature>
<reference evidence="2 3" key="1">
    <citation type="submission" date="2017-05" db="EMBL/GenBank/DDBJ databases">
        <title>PacBio assembly of a Plasmodium knowlesi genome sequence with Hi-C correction and manual annotation of the SICAvar gene family.</title>
        <authorList>
            <person name="Lapp S.A."/>
            <person name="Geraldo J.A."/>
            <person name="Chien J.-T."/>
            <person name="Ay F."/>
            <person name="Pakala S.B."/>
            <person name="Batugedara G."/>
            <person name="Humphrey J.C."/>
            <person name="Debarry J.D."/>
            <person name="Le Roch K.G."/>
            <person name="Galinski M.R."/>
            <person name="Kissinger J.C."/>
        </authorList>
    </citation>
    <scope>NUCLEOTIDE SEQUENCE [LARGE SCALE GENOMIC DNA]</scope>
    <source>
        <strain evidence="3">Malayan Strain Pk1 (A+)</strain>
    </source>
</reference>
<comment type="caution">
    <text evidence="2">The sequence shown here is derived from an EMBL/GenBank/DDBJ whole genome shotgun (WGS) entry which is preliminary data.</text>
</comment>
<protein>
    <submittedName>
        <fullName evidence="2">Putative Ring-exported protein 3</fullName>
    </submittedName>
</protein>
<dbReference type="VEuPathDB" id="PlasmoDB:PKA1H_010022900"/>
<dbReference type="VEuPathDB" id="PlasmoDB:PKNH_0118200"/>
<dbReference type="Proteomes" id="UP000195012">
    <property type="component" value="Unassembled WGS sequence"/>
</dbReference>
<dbReference type="AlphaFoldDB" id="A0A1Y3DVC6"/>
<sequence>MSSVSSRIFLFMSCIICLCSKEYDTFFCRSSSTSYSRNLSEKPLKNEWNTVVGGTLEGEDGTTDHVSSAYLQGTPSDCNDASNEGYDKLSKLEDKLKEEWNELSMMEIEDWFNVIVGAVDTLTTEYDSSNVMEDKGSSWSKLIKMLTAFREAEIKENNAIFAKFLDYLREKREKEPSDTLTEEEENIWNDIKLLKQEKDAKWKEYHVGTWKYWFQKEFPTGKQIKNE</sequence>
<accession>A0A1Y3DVC6</accession>
<dbReference type="OMA" id="DCNDASN"/>